<evidence type="ECO:0000313" key="2">
    <source>
        <dbReference type="Proteomes" id="UP001054945"/>
    </source>
</evidence>
<keyword evidence="2" id="KW-1185">Reference proteome</keyword>
<protein>
    <recommendedName>
        <fullName evidence="3">Recombination activating protein 2</fullName>
    </recommendedName>
</protein>
<comment type="caution">
    <text evidence="1">The sequence shown here is derived from an EMBL/GenBank/DDBJ whole genome shotgun (WGS) entry which is preliminary data.</text>
</comment>
<evidence type="ECO:0008006" key="3">
    <source>
        <dbReference type="Google" id="ProtNLM"/>
    </source>
</evidence>
<gene>
    <name evidence="1" type="ORF">CEXT_318101</name>
</gene>
<name>A0AAV4YCJ2_CAEEX</name>
<organism evidence="1 2">
    <name type="scientific">Caerostris extrusa</name>
    <name type="common">Bark spider</name>
    <name type="synonym">Caerostris bankana</name>
    <dbReference type="NCBI Taxonomy" id="172846"/>
    <lineage>
        <taxon>Eukaryota</taxon>
        <taxon>Metazoa</taxon>
        <taxon>Ecdysozoa</taxon>
        <taxon>Arthropoda</taxon>
        <taxon>Chelicerata</taxon>
        <taxon>Arachnida</taxon>
        <taxon>Araneae</taxon>
        <taxon>Araneomorphae</taxon>
        <taxon>Entelegynae</taxon>
        <taxon>Araneoidea</taxon>
        <taxon>Araneidae</taxon>
        <taxon>Caerostris</taxon>
    </lineage>
</organism>
<sequence>IKHSTSSNILNPASILSLHSLSNPSHAESCLVAFFIGFHNDDDLHGGWSCRTMPNPQPGGPRSLFIISPLLQNRVPACGAGFSLGYYSCDGTILLQSTHGELL</sequence>
<feature type="non-terminal residue" evidence="1">
    <location>
        <position position="1"/>
    </location>
</feature>
<dbReference type="EMBL" id="BPLR01019013">
    <property type="protein sequence ID" value="GIZ03924.1"/>
    <property type="molecule type" value="Genomic_DNA"/>
</dbReference>
<accession>A0AAV4YCJ2</accession>
<reference evidence="1 2" key="1">
    <citation type="submission" date="2021-06" db="EMBL/GenBank/DDBJ databases">
        <title>Caerostris extrusa draft genome.</title>
        <authorList>
            <person name="Kono N."/>
            <person name="Arakawa K."/>
        </authorList>
    </citation>
    <scope>NUCLEOTIDE SEQUENCE [LARGE SCALE GENOMIC DNA]</scope>
</reference>
<proteinExistence type="predicted"/>
<dbReference type="Proteomes" id="UP001054945">
    <property type="component" value="Unassembled WGS sequence"/>
</dbReference>
<evidence type="ECO:0000313" key="1">
    <source>
        <dbReference type="EMBL" id="GIZ03924.1"/>
    </source>
</evidence>
<dbReference type="AlphaFoldDB" id="A0AAV4YCJ2"/>